<dbReference type="RefSeq" id="WP_079607463.1">
    <property type="nucleotide sequence ID" value="NZ_LT670817.1"/>
</dbReference>
<dbReference type="Pfam" id="PF17820">
    <property type="entry name" value="PDZ_6"/>
    <property type="match status" value="1"/>
</dbReference>
<evidence type="ECO:0000256" key="1">
    <source>
        <dbReference type="ARBA" id="ARBA00009179"/>
    </source>
</evidence>
<proteinExistence type="inferred from homology"/>
<keyword evidence="4" id="KW-0720">Serine protease</keyword>
<dbReference type="CDD" id="cd06782">
    <property type="entry name" value="cpPDZ_CPP-like"/>
    <property type="match status" value="1"/>
</dbReference>
<organism evidence="7 8">
    <name type="scientific">Bradyrhizobium erythrophlei</name>
    <dbReference type="NCBI Taxonomy" id="1437360"/>
    <lineage>
        <taxon>Bacteria</taxon>
        <taxon>Pseudomonadati</taxon>
        <taxon>Pseudomonadota</taxon>
        <taxon>Alphaproteobacteria</taxon>
        <taxon>Hyphomicrobiales</taxon>
        <taxon>Nitrobacteraceae</taxon>
        <taxon>Bradyrhizobium</taxon>
    </lineage>
</organism>
<keyword evidence="3" id="KW-0378">Hydrolase</keyword>
<dbReference type="InterPro" id="IPR041489">
    <property type="entry name" value="PDZ_6"/>
</dbReference>
<dbReference type="PANTHER" id="PTHR43283">
    <property type="entry name" value="BETA-LACTAMASE-RELATED"/>
    <property type="match status" value="1"/>
</dbReference>
<feature type="signal peptide" evidence="5">
    <location>
        <begin position="1"/>
        <end position="24"/>
    </location>
</feature>
<dbReference type="AlphaFoldDB" id="A0A1M5TPI8"/>
<reference evidence="7 8" key="1">
    <citation type="submission" date="2016-11" db="EMBL/GenBank/DDBJ databases">
        <authorList>
            <person name="Jaros S."/>
            <person name="Januszkiewicz K."/>
            <person name="Wedrychowicz H."/>
        </authorList>
    </citation>
    <scope>NUCLEOTIDE SEQUENCE [LARGE SCALE GENOMIC DNA]</scope>
    <source>
        <strain evidence="7 8">GAS138</strain>
    </source>
</reference>
<dbReference type="SMART" id="SM00228">
    <property type="entry name" value="PDZ"/>
    <property type="match status" value="1"/>
</dbReference>
<dbReference type="Proteomes" id="UP000189796">
    <property type="component" value="Chromosome I"/>
</dbReference>
<dbReference type="EMBL" id="LT670817">
    <property type="protein sequence ID" value="SHH52672.1"/>
    <property type="molecule type" value="Genomic_DNA"/>
</dbReference>
<evidence type="ECO:0000256" key="2">
    <source>
        <dbReference type="ARBA" id="ARBA00022670"/>
    </source>
</evidence>
<gene>
    <name evidence="7" type="ORF">SAMN05443248_5107</name>
</gene>
<dbReference type="SUPFAM" id="SSF50156">
    <property type="entry name" value="PDZ domain-like"/>
    <property type="match status" value="1"/>
</dbReference>
<dbReference type="Pfam" id="PF00144">
    <property type="entry name" value="Beta-lactamase"/>
    <property type="match status" value="1"/>
</dbReference>
<dbReference type="Gene3D" id="2.30.42.10">
    <property type="match status" value="1"/>
</dbReference>
<evidence type="ECO:0000256" key="5">
    <source>
        <dbReference type="SAM" id="SignalP"/>
    </source>
</evidence>
<feature type="domain" description="PDZ" evidence="6">
    <location>
        <begin position="471"/>
        <end position="525"/>
    </location>
</feature>
<evidence type="ECO:0000256" key="4">
    <source>
        <dbReference type="ARBA" id="ARBA00022825"/>
    </source>
</evidence>
<protein>
    <submittedName>
        <fullName evidence="7">CubicO group peptidase, beta-lactamase class C family</fullName>
    </submittedName>
</protein>
<evidence type="ECO:0000313" key="8">
    <source>
        <dbReference type="Proteomes" id="UP000189796"/>
    </source>
</evidence>
<dbReference type="PANTHER" id="PTHR43283:SF3">
    <property type="entry name" value="BETA-LACTAMASE FAMILY PROTEIN (AFU_ORTHOLOGUE AFUA_5G07500)"/>
    <property type="match status" value="1"/>
</dbReference>
<dbReference type="SUPFAM" id="SSF56601">
    <property type="entry name" value="beta-lactamase/transpeptidase-like"/>
    <property type="match status" value="1"/>
</dbReference>
<keyword evidence="2" id="KW-0645">Protease</keyword>
<feature type="chain" id="PRO_5012454808" evidence="5">
    <location>
        <begin position="25"/>
        <end position="636"/>
    </location>
</feature>
<evidence type="ECO:0000313" key="7">
    <source>
        <dbReference type="EMBL" id="SHH52672.1"/>
    </source>
</evidence>
<keyword evidence="5" id="KW-0732">Signal</keyword>
<dbReference type="GO" id="GO:0006508">
    <property type="term" value="P:proteolysis"/>
    <property type="evidence" value="ECO:0007669"/>
    <property type="project" value="UniProtKB-KW"/>
</dbReference>
<dbReference type="PROSITE" id="PS50106">
    <property type="entry name" value="PDZ"/>
    <property type="match status" value="1"/>
</dbReference>
<dbReference type="GO" id="GO:0008236">
    <property type="term" value="F:serine-type peptidase activity"/>
    <property type="evidence" value="ECO:0007669"/>
    <property type="project" value="UniProtKB-KW"/>
</dbReference>
<evidence type="ECO:0000259" key="6">
    <source>
        <dbReference type="PROSITE" id="PS50106"/>
    </source>
</evidence>
<dbReference type="InterPro" id="IPR001466">
    <property type="entry name" value="Beta-lactam-related"/>
</dbReference>
<dbReference type="InterPro" id="IPR050789">
    <property type="entry name" value="Diverse_Enzym_Activities"/>
</dbReference>
<sequence length="636" mass="68318">MIEGFGRRACAALLLLCLPASVLAQSNTSSPDPEGAGFSAKRLGRIAPWYQAQVDAGALASAVVAIARNGKLAYLQAIGTYDRAGKNPLTPDAIFWIASMTKPVTSVAAMMLVEEGKLDLTAPVSEYLPIFKDKPVGVEDVDPETGKHTLLLEPEKRPMLVIDLLRHTSGLIYPDEGKTALHMMYGLADFRRNRTLADFVASLASLPLAHQPGEVWEYSWSVDVLARVIEVVSGQPFDQFLDSRIFKPLRMVDTGFYVPDEKRARLVDPIPGGRAAVWDVTKPARLFSGGAGLVSTAPDYLRFCQMLLNGGELDGVRILSAKTVQQMTTNALPPDARFAGENGQFVGPRVGTGWGLGFAIRTNPDFSLLPGAVGSFNWSGLWGTYFWIDPVDKLIAVQMIQVPPDAGVPYRDALRHLTYAALSVPRPSTLPAPIILSADALNSFAGTYDFGASLSSRDRQAPIPAFAFAGVGVNVALRDNKVTVRGPVEGGPASKAGVIAGDVLTEADDVPLAGLSMNQVLEKLRGPAGSPVRLKIARKDHDPIEVTIVREPIRPAGARIEVRVEDGALAIAAKGRWEVLNFEKGKTTSARPTSNSEFLVEDDDHTRLAFVRDEAGKISGAVLNSGPWQITVAKVN</sequence>
<comment type="similarity">
    <text evidence="1">Belongs to the peptidase S41A family.</text>
</comment>
<name>A0A1M5TPI8_9BRAD</name>
<dbReference type="InterPro" id="IPR012338">
    <property type="entry name" value="Beta-lactam/transpept-like"/>
</dbReference>
<accession>A0A1M5TPI8</accession>
<dbReference type="InterPro" id="IPR036034">
    <property type="entry name" value="PDZ_sf"/>
</dbReference>
<dbReference type="FunFam" id="2.30.42.10:FF:000063">
    <property type="entry name" value="Peptidase, S41 family"/>
    <property type="match status" value="1"/>
</dbReference>
<dbReference type="Gene3D" id="3.40.710.10">
    <property type="entry name" value="DD-peptidase/beta-lactamase superfamily"/>
    <property type="match status" value="1"/>
</dbReference>
<evidence type="ECO:0000256" key="3">
    <source>
        <dbReference type="ARBA" id="ARBA00022801"/>
    </source>
</evidence>
<dbReference type="InterPro" id="IPR001478">
    <property type="entry name" value="PDZ"/>
</dbReference>